<dbReference type="GeneID" id="2907344"/>
<dbReference type="GO" id="GO:0004694">
    <property type="term" value="F:eukaryotic translation initiation factor 2alpha kinase activity"/>
    <property type="evidence" value="ECO:0007669"/>
    <property type="project" value="InterPro"/>
</dbReference>
<feature type="active site" description="Proton acceptor" evidence="19">
    <location>
        <position position="806"/>
    </location>
</feature>
<dbReference type="PROSITE" id="PS50011">
    <property type="entry name" value="PROTEIN_KINASE_DOM"/>
    <property type="match status" value="2"/>
</dbReference>
<evidence type="ECO:0000256" key="5">
    <source>
        <dbReference type="ARBA" id="ARBA00022555"/>
    </source>
</evidence>
<keyword evidence="4" id="KW-0723">Serine/threonine-protein kinase</keyword>
<accession>A0A1D8N7Y6</accession>
<dbReference type="Pfam" id="PF13393">
    <property type="entry name" value="tRNA-synt_His"/>
    <property type="match status" value="1"/>
</dbReference>
<evidence type="ECO:0000256" key="4">
    <source>
        <dbReference type="ARBA" id="ARBA00022527"/>
    </source>
</evidence>
<dbReference type="SMART" id="SM00220">
    <property type="entry name" value="S_TKc"/>
    <property type="match status" value="1"/>
</dbReference>
<dbReference type="CDD" id="cd14012">
    <property type="entry name" value="PK_eIF2AK_GCN2_rpt1"/>
    <property type="match status" value="1"/>
</dbReference>
<dbReference type="InterPro" id="IPR008271">
    <property type="entry name" value="Ser/Thr_kinase_AS"/>
</dbReference>
<comment type="catalytic activity">
    <reaction evidence="16">
        <text>L-threonyl-[protein] + ATP = O-phospho-L-threonyl-[protein] + ADP + H(+)</text>
        <dbReference type="Rhea" id="RHEA:46608"/>
        <dbReference type="Rhea" id="RHEA-COMP:11060"/>
        <dbReference type="Rhea" id="RHEA-COMP:11605"/>
        <dbReference type="ChEBI" id="CHEBI:15378"/>
        <dbReference type="ChEBI" id="CHEBI:30013"/>
        <dbReference type="ChEBI" id="CHEBI:30616"/>
        <dbReference type="ChEBI" id="CHEBI:61977"/>
        <dbReference type="ChEBI" id="CHEBI:456216"/>
        <dbReference type="EC" id="2.7.11.1"/>
    </reaction>
</comment>
<proteinExistence type="inferred from homology"/>
<evidence type="ECO:0000256" key="16">
    <source>
        <dbReference type="ARBA" id="ARBA00047899"/>
    </source>
</evidence>
<evidence type="ECO:0000256" key="15">
    <source>
        <dbReference type="ARBA" id="ARBA00037982"/>
    </source>
</evidence>
<dbReference type="EMBL" id="CP017554">
    <property type="protein sequence ID" value="AOW01719.1"/>
    <property type="molecule type" value="Genomic_DNA"/>
</dbReference>
<dbReference type="InterPro" id="IPR006575">
    <property type="entry name" value="RWD_dom"/>
</dbReference>
<evidence type="ECO:0000256" key="9">
    <source>
        <dbReference type="ARBA" id="ARBA00022777"/>
    </source>
</evidence>
<keyword evidence="14" id="KW-0010">Activator</keyword>
<evidence type="ECO:0000256" key="3">
    <source>
        <dbReference type="ARBA" id="ARBA00022490"/>
    </source>
</evidence>
<keyword evidence="9" id="KW-0418">Kinase</keyword>
<evidence type="ECO:0000256" key="8">
    <source>
        <dbReference type="ARBA" id="ARBA00022741"/>
    </source>
</evidence>
<dbReference type="GO" id="GO:0140469">
    <property type="term" value="P:GCN2-mediated signaling"/>
    <property type="evidence" value="ECO:0007669"/>
    <property type="project" value="UniProtKB-ARBA"/>
</dbReference>
<dbReference type="eggNOG" id="KOG1035">
    <property type="taxonomic scope" value="Eukaryota"/>
</dbReference>
<gene>
    <name evidence="26" type="ORF">B0I71DRAFT_102433</name>
    <name evidence="25" type="ORF">YALI1_B19602g</name>
</gene>
<dbReference type="PANTHER" id="PTHR11042:SF136">
    <property type="entry name" value="EIF-2-ALPHA KINASE GCN2"/>
    <property type="match status" value="1"/>
</dbReference>
<organism evidence="25 27">
    <name type="scientific">Yarrowia lipolytica</name>
    <name type="common">Candida lipolytica</name>
    <dbReference type="NCBI Taxonomy" id="4952"/>
    <lineage>
        <taxon>Eukaryota</taxon>
        <taxon>Fungi</taxon>
        <taxon>Dikarya</taxon>
        <taxon>Ascomycota</taxon>
        <taxon>Saccharomycotina</taxon>
        <taxon>Dipodascomycetes</taxon>
        <taxon>Dipodascales</taxon>
        <taxon>Dipodascales incertae sedis</taxon>
        <taxon>Yarrowia</taxon>
    </lineage>
</organism>
<evidence type="ECO:0000256" key="22">
    <source>
        <dbReference type="SAM" id="MobiDB-lite"/>
    </source>
</evidence>
<dbReference type="PROSITE" id="PS00108">
    <property type="entry name" value="PROTEIN_KINASE_ST"/>
    <property type="match status" value="1"/>
</dbReference>
<name>A0A1D8N7Y6_YARLL</name>
<keyword evidence="6" id="KW-0808">Transferase</keyword>
<comment type="subcellular location">
    <subcellularLocation>
        <location evidence="1">Cytoplasm</location>
    </subcellularLocation>
</comment>
<feature type="region of interest" description="Disordered" evidence="22">
    <location>
        <begin position="685"/>
        <end position="724"/>
    </location>
</feature>
<reference evidence="25 27" key="1">
    <citation type="journal article" date="2016" name="PLoS ONE">
        <title>Sequence Assembly of Yarrowia lipolytica Strain W29/CLIB89 Shows Transposable Element Diversity.</title>
        <authorList>
            <person name="Magnan C."/>
            <person name="Yu J."/>
            <person name="Chang I."/>
            <person name="Jahn E."/>
            <person name="Kanomata Y."/>
            <person name="Wu J."/>
            <person name="Zeller M."/>
            <person name="Oakes M."/>
            <person name="Baldi P."/>
            <person name="Sandmeyer S."/>
        </authorList>
    </citation>
    <scope>NUCLEOTIDE SEQUENCE [LARGE SCALE GENOMIC DNA]</scope>
    <source>
        <strain evidence="25">CLIB89</strain>
        <strain evidence="27">CLIB89(W29)</strain>
    </source>
</reference>
<evidence type="ECO:0000313" key="27">
    <source>
        <dbReference type="Proteomes" id="UP000182444"/>
    </source>
</evidence>
<dbReference type="InterPro" id="IPR016135">
    <property type="entry name" value="UBQ-conjugating_enzyme/RWD"/>
</dbReference>
<comment type="similarity">
    <text evidence="15">Belongs to the protein kinase superfamily. Ser/Thr protein kinase family. GCN2 subfamily.</text>
</comment>
<evidence type="ECO:0000256" key="13">
    <source>
        <dbReference type="ARBA" id="ARBA00023016"/>
    </source>
</evidence>
<dbReference type="SMART" id="SM00591">
    <property type="entry name" value="RWD"/>
    <property type="match status" value="1"/>
</dbReference>
<keyword evidence="12" id="KW-0694">RNA-binding</keyword>
<dbReference type="GO" id="GO:0000049">
    <property type="term" value="F:tRNA binding"/>
    <property type="evidence" value="ECO:0007669"/>
    <property type="project" value="UniProtKB-KW"/>
</dbReference>
<keyword evidence="7" id="KW-0677">Repeat</keyword>
<feature type="region of interest" description="Disordered" evidence="22">
    <location>
        <begin position="135"/>
        <end position="162"/>
    </location>
</feature>
<keyword evidence="5" id="KW-0820">tRNA-binding</keyword>
<reference evidence="26 28" key="2">
    <citation type="submission" date="2018-07" db="EMBL/GenBank/DDBJ databases">
        <title>Draft Genome Assemblies for Five Robust Yarrowia lipolytica Strains Exhibiting High Lipid Production and Pentose Sugar Utilization and Sugar Alcohol Secretion from Undetoxified Lignocellulosic Biomass Hydrolysates.</title>
        <authorList>
            <consortium name="DOE Joint Genome Institute"/>
            <person name="Walker C."/>
            <person name="Ryu S."/>
            <person name="Na H."/>
            <person name="Zane M."/>
            <person name="LaButti K."/>
            <person name="Lipzen A."/>
            <person name="Haridas S."/>
            <person name="Barry K."/>
            <person name="Grigoriev I.V."/>
            <person name="Quarterman J."/>
            <person name="Slininger P."/>
            <person name="Dien B."/>
            <person name="Trinh C.T."/>
        </authorList>
    </citation>
    <scope>NUCLEOTIDE SEQUENCE [LARGE SCALE GENOMIC DNA]</scope>
    <source>
        <strain evidence="26 28">YB392</strain>
    </source>
</reference>
<dbReference type="InterPro" id="IPR041715">
    <property type="entry name" value="HisRS-like_core"/>
</dbReference>
<dbReference type="PANTHER" id="PTHR11042">
    <property type="entry name" value="EUKARYOTIC TRANSLATION INITIATION FACTOR 2-ALPHA KINASE EIF2-ALPHA KINASE -RELATED"/>
    <property type="match status" value="1"/>
</dbReference>
<dbReference type="GO" id="GO:0005737">
    <property type="term" value="C:cytoplasm"/>
    <property type="evidence" value="ECO:0007669"/>
    <property type="project" value="UniProtKB-SubCell"/>
</dbReference>
<dbReference type="GO" id="GO:0005524">
    <property type="term" value="F:ATP binding"/>
    <property type="evidence" value="ECO:0007669"/>
    <property type="project" value="UniProtKB-UniRule"/>
</dbReference>
<feature type="domain" description="Protein kinase" evidence="23">
    <location>
        <begin position="208"/>
        <end position="501"/>
    </location>
</feature>
<comment type="catalytic activity">
    <reaction evidence="17">
        <text>L-seryl-[protein] + ATP = O-phospho-L-seryl-[protein] + ADP + H(+)</text>
        <dbReference type="Rhea" id="RHEA:17989"/>
        <dbReference type="Rhea" id="RHEA-COMP:9863"/>
        <dbReference type="Rhea" id="RHEA-COMP:11604"/>
        <dbReference type="ChEBI" id="CHEBI:15378"/>
        <dbReference type="ChEBI" id="CHEBI:29999"/>
        <dbReference type="ChEBI" id="CHEBI:30616"/>
        <dbReference type="ChEBI" id="CHEBI:83421"/>
        <dbReference type="ChEBI" id="CHEBI:456216"/>
        <dbReference type="EC" id="2.7.11.1"/>
    </reaction>
</comment>
<dbReference type="InterPro" id="IPR050339">
    <property type="entry name" value="CC_SR_Kinase"/>
</dbReference>
<sequence length="1641" mass="184900">MELQELQENEAEALKAIYMDDFVDTTKSSAWNKTPSPSFEIHMRSTDPDAEDALSSLTLQVELTSTYPKTVPVIRIKNPKNILASQVAKLEKWIAATCKELIGAEMIFEVTSYIQERLEDFQQKVSTASLEEERQMKIEKQQEQLRKQKSDEAKKREQENAEEDRVLEMMVVEELKRRKQRDDEAQKALTAERQLSNGGPVMADCIEFDRITTISRAGHPAISFRRVGGQIPVRGYSFGNNFLVRPVTDPPTDISLLLTEVRLQGTYWIQAEGKKMIQLLESDLDNLRKFRHENVISLYDHKFQRCPDTSGWTLYLLSEYSPGGTVSDLLDTVGTVSLKVTRVWAIQLLEALEAIHKAGLVHKSVNVDTVVLFRNAEIGETVVKLGYTVFGQRLNEMNSACTFDMTASVSSIQHDSDAWSPPELVQQSGNKQTRKTDVWALGVMLLQTFMGKQVTSEYYGPTDVINSLDLGDSLEEFLRKMFMPSPKKRLSAFELLPCEFLRTGVDSPVKLACASSSGGKRGRGRSMSTDGRPHRDSMSGLSMSRYAQDFEETVLLGRGGYGVVVKARNKLDGRFYAIKRVQHTADKLTSILTEVMLLSRLNNQYVVRYFAAWLEESYDYQDESAIEDYDSEEEWSESVSRVETSVSAFPARLNGSYDQDTFDELSMNASVDFISNSLHREYPEIEFGVSSEDDEDRESDDSDSEDETSSGSVSTSSPINSRHKTTVKTLVGKAALAELRDSPRHKQDKSLVKSTLFIQMEYCEKHTLADLIKQNLSSKPEDCWRLFGQILDALSHIHSQGIIHRDLKPMNIFIDSSGNVKVGDFGLAKNIHTGTSLVGAGAGTGGSSSQYTGEDMTGDIGTTLYVANEVLATGGEANYNEKVDMYSLGIIFFEMVFPMNTAMERVYILRDLRNPKVIFPPAFEASKYNEPRKIIRSLLDHDPSKRPSAQQLLASGILPIPNKDKTIKEVIRSLVDPSPSSPWLSQVCRALFSRPLKTAQVFLYDRAIAGEGSKSDSRDSLLQAQMIEQIEATFRNHGAIKVNNRPLLFPKSLIYKSPNVVSVLDQAGTILQLPFDLTLPHARMLAKGQTYYHKSFCCDYVYRADENNVVSHPRRFGEIDFDIVTQDSTDLPLYDAEAIRVLDQVIQLFPSFKNNNVVIYINHWDILQTILDSCRIGQAQRAVALRLLDETGQAPARQVVKEELRTKYSVGATALDDLESFGFRDDIDKAEQRLRKMIEGSEHTTRLTESFLWIRKVSTYLKRFGCTRRVYVAPLSNYNEDFYRSGLMFQAVVEDTAPQKRTSILAVGGRYDRLITRFRHESLDRGVPRTHAVGFNLAWESIFDSMKAYRDALMKKQKKKGTVQVLSTSTSSSALELQRWYPSRCDALVTSFNSNTLRTVCLDVLKDLWGAGIRADLCRDCSSSEELVARAQSEGINWIIIVKQHSGYSSAAAAYKPLRVKNVARNDDTDIDRDGIVGHMMTELNERGGSYSNTNALAPPSLSVPHDPSPPASIVDTSDIYATNKVSVITNEWNKSKSSKRTNQWNDEEERALRHTRSLVHDIQEAPIFTIDVKEDILDAISVTSLASFDEWRRKVIGIQPSHKPYLAKIYNQLVKLKETRSTALLYSPKADKLILYNLRK</sequence>
<dbReference type="InterPro" id="IPR045864">
    <property type="entry name" value="aa-tRNA-synth_II/BPL/LPL"/>
</dbReference>
<evidence type="ECO:0000259" key="23">
    <source>
        <dbReference type="PROSITE" id="PS50011"/>
    </source>
</evidence>
<evidence type="ECO:0000313" key="28">
    <source>
        <dbReference type="Proteomes" id="UP000256601"/>
    </source>
</evidence>
<dbReference type="Pfam" id="PF05773">
    <property type="entry name" value="RWD"/>
    <property type="match status" value="1"/>
</dbReference>
<dbReference type="RefSeq" id="XP_500907.2">
    <property type="nucleotide sequence ID" value="XM_500907.2"/>
</dbReference>
<evidence type="ECO:0000313" key="26">
    <source>
        <dbReference type="EMBL" id="RDW23852.1"/>
    </source>
</evidence>
<dbReference type="SUPFAM" id="SSF56112">
    <property type="entry name" value="Protein kinase-like (PK-like)"/>
    <property type="match status" value="2"/>
</dbReference>
<dbReference type="EC" id="2.7.11.1" evidence="2"/>
<dbReference type="InterPro" id="IPR024435">
    <property type="entry name" value="HisRS-related_dom"/>
</dbReference>
<evidence type="ECO:0000256" key="19">
    <source>
        <dbReference type="PIRSR" id="PIRSR000660-1"/>
    </source>
</evidence>
<dbReference type="PROSITE" id="PS50908">
    <property type="entry name" value="RWD"/>
    <property type="match status" value="1"/>
</dbReference>
<evidence type="ECO:0000259" key="24">
    <source>
        <dbReference type="PROSITE" id="PS50908"/>
    </source>
</evidence>
<dbReference type="OrthoDB" id="341578at2759"/>
<dbReference type="VEuPathDB" id="FungiDB:YALI0_B14949g"/>
<keyword evidence="3" id="KW-0963">Cytoplasm</keyword>
<dbReference type="Proteomes" id="UP000182444">
    <property type="component" value="Chromosome 1B"/>
</dbReference>
<feature type="compositionally biased region" description="Acidic residues" evidence="22">
    <location>
        <begin position="691"/>
        <end position="708"/>
    </location>
</feature>
<evidence type="ECO:0000256" key="7">
    <source>
        <dbReference type="ARBA" id="ARBA00022737"/>
    </source>
</evidence>
<dbReference type="FunFam" id="3.10.110.10:FF:000050">
    <property type="entry name" value="eIF-2-alpha kinase GCN2"/>
    <property type="match status" value="1"/>
</dbReference>
<dbReference type="GO" id="GO:0005634">
    <property type="term" value="C:nucleus"/>
    <property type="evidence" value="ECO:0007669"/>
    <property type="project" value="TreeGrafter"/>
</dbReference>
<evidence type="ECO:0000256" key="17">
    <source>
        <dbReference type="ARBA" id="ARBA00048679"/>
    </source>
</evidence>
<feature type="binding site" evidence="20 21">
    <location>
        <position position="579"/>
    </location>
    <ligand>
        <name>ATP</name>
        <dbReference type="ChEBI" id="CHEBI:30616"/>
    </ligand>
</feature>
<dbReference type="InterPro" id="IPR016255">
    <property type="entry name" value="Gcn2"/>
</dbReference>
<keyword evidence="11" id="KW-0810">Translation regulation</keyword>
<dbReference type="GO" id="GO:0000077">
    <property type="term" value="P:DNA damage checkpoint signaling"/>
    <property type="evidence" value="ECO:0007669"/>
    <property type="project" value="InterPro"/>
</dbReference>
<dbReference type="Proteomes" id="UP000256601">
    <property type="component" value="Unassembled WGS sequence"/>
</dbReference>
<dbReference type="VEuPathDB" id="FungiDB:YALI1_B19602g"/>
<dbReference type="GO" id="GO:1990611">
    <property type="term" value="P:regulation of cytoplasmic translational initiation in response to stress"/>
    <property type="evidence" value="ECO:0007669"/>
    <property type="project" value="UniProtKB-ARBA"/>
</dbReference>
<dbReference type="KEGG" id="yli:2907344"/>
<evidence type="ECO:0000256" key="10">
    <source>
        <dbReference type="ARBA" id="ARBA00022840"/>
    </source>
</evidence>
<keyword evidence="8 20" id="KW-0547">Nucleotide-binding</keyword>
<dbReference type="EMBL" id="KZ859062">
    <property type="protein sequence ID" value="RDW23852.1"/>
    <property type="molecule type" value="Genomic_DNA"/>
</dbReference>
<keyword evidence="10 20" id="KW-0067">ATP-binding</keyword>
<dbReference type="Gene3D" id="3.30.930.10">
    <property type="entry name" value="Bira Bifunctional Protein, Domain 2"/>
    <property type="match status" value="1"/>
</dbReference>
<dbReference type="SUPFAM" id="SSF54495">
    <property type="entry name" value="UBC-like"/>
    <property type="match status" value="1"/>
</dbReference>
<dbReference type="OMA" id="FEDIAWD"/>
<dbReference type="Pfam" id="PF00069">
    <property type="entry name" value="Pkinase"/>
    <property type="match status" value="3"/>
</dbReference>
<dbReference type="Gene3D" id="3.10.110.10">
    <property type="entry name" value="Ubiquitin Conjugating Enzyme"/>
    <property type="match status" value="1"/>
</dbReference>
<dbReference type="Gene3D" id="3.40.50.800">
    <property type="entry name" value="Anticodon-binding domain"/>
    <property type="match status" value="1"/>
</dbReference>
<dbReference type="InterPro" id="IPR017441">
    <property type="entry name" value="Protein_kinase_ATP_BS"/>
</dbReference>
<evidence type="ECO:0000313" key="25">
    <source>
        <dbReference type="EMBL" id="AOW01719.1"/>
    </source>
</evidence>
<dbReference type="SUPFAM" id="SSF55681">
    <property type="entry name" value="Class II aaRS and biotin synthetases"/>
    <property type="match status" value="1"/>
</dbReference>
<dbReference type="Pfam" id="PF12745">
    <property type="entry name" value="HGTP_anticodon2"/>
    <property type="match status" value="1"/>
</dbReference>
<feature type="region of interest" description="Disordered" evidence="22">
    <location>
        <begin position="515"/>
        <end position="538"/>
    </location>
</feature>
<evidence type="ECO:0000256" key="1">
    <source>
        <dbReference type="ARBA" id="ARBA00004496"/>
    </source>
</evidence>
<dbReference type="InterPro" id="IPR036621">
    <property type="entry name" value="Anticodon-bd_dom_sf"/>
</dbReference>
<evidence type="ECO:0000256" key="12">
    <source>
        <dbReference type="ARBA" id="ARBA00022884"/>
    </source>
</evidence>
<evidence type="ECO:0000256" key="20">
    <source>
        <dbReference type="PIRSR" id="PIRSR000660-2"/>
    </source>
</evidence>
<dbReference type="CDD" id="cd23823">
    <property type="entry name" value="RWD_GCN2"/>
    <property type="match status" value="1"/>
</dbReference>
<dbReference type="FunFam" id="1.10.510.10:FF:001061">
    <property type="entry name" value="eIF-2-alpha kinase GCN2"/>
    <property type="match status" value="1"/>
</dbReference>
<dbReference type="FunFam" id="3.30.200.20:FF:000379">
    <property type="entry name" value="eIF-2-alpha kinase GCN2"/>
    <property type="match status" value="1"/>
</dbReference>
<feature type="domain" description="Protein kinase" evidence="23">
    <location>
        <begin position="550"/>
        <end position="958"/>
    </location>
</feature>
<feature type="domain" description="RWD" evidence="24">
    <location>
        <begin position="9"/>
        <end position="121"/>
    </location>
</feature>
<keyword evidence="13" id="KW-0346">Stress response</keyword>
<dbReference type="CDD" id="cd14046">
    <property type="entry name" value="STKc_EIF2AK4_GCN2_rpt2"/>
    <property type="match status" value="1"/>
</dbReference>
<dbReference type="InterPro" id="IPR011009">
    <property type="entry name" value="Kinase-like_dom_sf"/>
</dbReference>
<dbReference type="GO" id="GO:0009893">
    <property type="term" value="P:positive regulation of metabolic process"/>
    <property type="evidence" value="ECO:0007669"/>
    <property type="project" value="UniProtKB-ARBA"/>
</dbReference>
<evidence type="ECO:0000256" key="14">
    <source>
        <dbReference type="ARBA" id="ARBA00023159"/>
    </source>
</evidence>
<evidence type="ECO:0000256" key="18">
    <source>
        <dbReference type="ARBA" id="ARBA00073598"/>
    </source>
</evidence>
<protein>
    <recommendedName>
        <fullName evidence="18">eIF-2-alpha kinase GCN2</fullName>
        <ecNumber evidence="2">2.7.11.1</ecNumber>
    </recommendedName>
</protein>
<dbReference type="PROSITE" id="PS00107">
    <property type="entry name" value="PROTEIN_KINASE_ATP"/>
    <property type="match status" value="1"/>
</dbReference>
<dbReference type="FunFam" id="1.10.510.10:FF:000856">
    <property type="entry name" value="eIF-2-alpha kinase GCN2"/>
    <property type="match status" value="1"/>
</dbReference>
<dbReference type="PIRSF" id="PIRSF000660">
    <property type="entry name" value="Ser/Thr_PK_GCN2"/>
    <property type="match status" value="1"/>
</dbReference>
<evidence type="ECO:0000256" key="6">
    <source>
        <dbReference type="ARBA" id="ARBA00022679"/>
    </source>
</evidence>
<evidence type="ECO:0000256" key="21">
    <source>
        <dbReference type="PROSITE-ProRule" id="PRU10141"/>
    </source>
</evidence>
<evidence type="ECO:0000256" key="11">
    <source>
        <dbReference type="ARBA" id="ARBA00022845"/>
    </source>
</evidence>
<dbReference type="Gene3D" id="3.30.200.20">
    <property type="entry name" value="Phosphorylase Kinase, domain 1"/>
    <property type="match status" value="1"/>
</dbReference>
<dbReference type="InterPro" id="IPR000719">
    <property type="entry name" value="Prot_kinase_dom"/>
</dbReference>
<feature type="binding site" evidence="20">
    <location>
        <begin position="556"/>
        <end position="564"/>
    </location>
    <ligand>
        <name>ATP</name>
        <dbReference type="ChEBI" id="CHEBI:30616"/>
    </ligand>
</feature>
<evidence type="ECO:0000256" key="2">
    <source>
        <dbReference type="ARBA" id="ARBA00012513"/>
    </source>
</evidence>
<dbReference type="Gene3D" id="1.10.510.10">
    <property type="entry name" value="Transferase(Phosphotransferase) domain 1"/>
    <property type="match status" value="2"/>
</dbReference>